<organism evidence="2 3">
    <name type="scientific">Uabimicrobium amorphum</name>
    <dbReference type="NCBI Taxonomy" id="2596890"/>
    <lineage>
        <taxon>Bacteria</taxon>
        <taxon>Pseudomonadati</taxon>
        <taxon>Planctomycetota</taxon>
        <taxon>Candidatus Uabimicrobiia</taxon>
        <taxon>Candidatus Uabimicrobiales</taxon>
        <taxon>Candidatus Uabimicrobiaceae</taxon>
        <taxon>Candidatus Uabimicrobium</taxon>
    </lineage>
</organism>
<dbReference type="SUPFAM" id="SSF51735">
    <property type="entry name" value="NAD(P)-binding Rossmann-fold domains"/>
    <property type="match status" value="1"/>
</dbReference>
<dbReference type="InterPro" id="IPR036291">
    <property type="entry name" value="NAD(P)-bd_dom_sf"/>
</dbReference>
<dbReference type="Gene3D" id="3.40.50.720">
    <property type="entry name" value="NAD(P)-binding Rossmann-like Domain"/>
    <property type="match status" value="1"/>
</dbReference>
<name>A0A5S9IJN8_UABAM</name>
<dbReference type="RefSeq" id="WP_173013061.1">
    <property type="nucleotide sequence ID" value="NZ_AP019860.1"/>
</dbReference>
<evidence type="ECO:0000259" key="1">
    <source>
        <dbReference type="Pfam" id="PF01408"/>
    </source>
</evidence>
<feature type="domain" description="Gfo/Idh/MocA-like oxidoreductase N-terminal" evidence="1">
    <location>
        <begin position="3"/>
        <end position="116"/>
    </location>
</feature>
<dbReference type="EMBL" id="AP019860">
    <property type="protein sequence ID" value="BBM81855.1"/>
    <property type="molecule type" value="Genomic_DNA"/>
</dbReference>
<reference evidence="2 3" key="1">
    <citation type="submission" date="2019-08" db="EMBL/GenBank/DDBJ databases">
        <title>Complete genome sequence of Candidatus Uab amorphum.</title>
        <authorList>
            <person name="Shiratori T."/>
            <person name="Suzuki S."/>
            <person name="Kakizawa Y."/>
            <person name="Ishida K."/>
        </authorList>
    </citation>
    <scope>NUCLEOTIDE SEQUENCE [LARGE SCALE GENOMIC DNA]</scope>
    <source>
        <strain evidence="2 3">SRT547</strain>
    </source>
</reference>
<dbReference type="Proteomes" id="UP000326354">
    <property type="component" value="Chromosome"/>
</dbReference>
<dbReference type="InterPro" id="IPR000683">
    <property type="entry name" value="Gfo/Idh/MocA-like_OxRdtase_N"/>
</dbReference>
<proteinExistence type="predicted"/>
<sequence>MLKAVVCGARRARQGIGEYVCKYLHLAGVDICGVVSSSPQTKSITVEHLQNKYGIMCRGYIDLEQAIISEDPDIVVICTPFRTHGAMLKTVAKYNKHCLCDKPLLWDDVQDVEDILAGFSGKFVDTITQWPFTLENFFTLYPQVKEKPVETFSMLMCPISIGREMVLDAMPHVFSMLYSLVGKGDIKKTECLFSEKEKCLQLEFVYGHQYETKVKCTLIQLEEQPKPAKYTINNYEVSRHVEASNYQIYFWGNGRKIKVVDPLQSLIQNFIHNIRNSNLSDTTKLINNMQQLHCLYSIVQQEVPL</sequence>
<evidence type="ECO:0000313" key="2">
    <source>
        <dbReference type="EMBL" id="BBM81855.1"/>
    </source>
</evidence>
<gene>
    <name evidence="2" type="ORF">UABAM_00196</name>
</gene>
<evidence type="ECO:0000313" key="3">
    <source>
        <dbReference type="Proteomes" id="UP000326354"/>
    </source>
</evidence>
<dbReference type="KEGG" id="uam:UABAM_00196"/>
<keyword evidence="3" id="KW-1185">Reference proteome</keyword>
<dbReference type="AlphaFoldDB" id="A0A5S9IJN8"/>
<protein>
    <recommendedName>
        <fullName evidence="1">Gfo/Idh/MocA-like oxidoreductase N-terminal domain-containing protein</fullName>
    </recommendedName>
</protein>
<dbReference type="GO" id="GO:0000166">
    <property type="term" value="F:nucleotide binding"/>
    <property type="evidence" value="ECO:0007669"/>
    <property type="project" value="InterPro"/>
</dbReference>
<accession>A0A5S9IJN8</accession>
<dbReference type="Pfam" id="PF01408">
    <property type="entry name" value="GFO_IDH_MocA"/>
    <property type="match status" value="1"/>
</dbReference>